<accession>A0A166JWT3</accession>
<evidence type="ECO:0000313" key="2">
    <source>
        <dbReference type="Proteomes" id="UP000076532"/>
    </source>
</evidence>
<evidence type="ECO:0000313" key="1">
    <source>
        <dbReference type="EMBL" id="KZP21296.1"/>
    </source>
</evidence>
<name>A0A166JWT3_9AGAM</name>
<keyword evidence="2" id="KW-1185">Reference proteome</keyword>
<dbReference type="EMBL" id="KV417548">
    <property type="protein sequence ID" value="KZP21296.1"/>
    <property type="molecule type" value="Genomic_DNA"/>
</dbReference>
<protein>
    <submittedName>
        <fullName evidence="1">Uncharacterized protein</fullName>
    </submittedName>
</protein>
<organism evidence="1 2">
    <name type="scientific">Athelia psychrophila</name>
    <dbReference type="NCBI Taxonomy" id="1759441"/>
    <lineage>
        <taxon>Eukaryota</taxon>
        <taxon>Fungi</taxon>
        <taxon>Dikarya</taxon>
        <taxon>Basidiomycota</taxon>
        <taxon>Agaricomycotina</taxon>
        <taxon>Agaricomycetes</taxon>
        <taxon>Agaricomycetidae</taxon>
        <taxon>Atheliales</taxon>
        <taxon>Atheliaceae</taxon>
        <taxon>Athelia</taxon>
    </lineage>
</organism>
<sequence length="251" mass="26722">MNAGSSLYYATCELLEVNISQTPRVVDVLGELVAGVVKAETDGVRVVEEHRVEEAEAELEAARRALEAEVKPEVGEPRALLVEAVARVRVVQTRAARVLRRKPPSEHAAGRVGAHAGETPAERAVRVRYPTTRPATPPYASLLPLRRVCAAYASPLPPLREHAAVLPRVLAQLAGPLQPVALHQHLVLLARVALEPQVASGGASTDRAQSAMKEYAVEVVGRVAAALPRLGARCVLTGCGVQKTGPEKEPV</sequence>
<dbReference type="Proteomes" id="UP000076532">
    <property type="component" value="Unassembled WGS sequence"/>
</dbReference>
<reference evidence="1 2" key="1">
    <citation type="journal article" date="2016" name="Mol. Biol. Evol.">
        <title>Comparative Genomics of Early-Diverging Mushroom-Forming Fungi Provides Insights into the Origins of Lignocellulose Decay Capabilities.</title>
        <authorList>
            <person name="Nagy L.G."/>
            <person name="Riley R."/>
            <person name="Tritt A."/>
            <person name="Adam C."/>
            <person name="Daum C."/>
            <person name="Floudas D."/>
            <person name="Sun H."/>
            <person name="Yadav J.S."/>
            <person name="Pangilinan J."/>
            <person name="Larsson K.H."/>
            <person name="Matsuura K."/>
            <person name="Barry K."/>
            <person name="Labutti K."/>
            <person name="Kuo R."/>
            <person name="Ohm R.A."/>
            <person name="Bhattacharya S.S."/>
            <person name="Shirouzu T."/>
            <person name="Yoshinaga Y."/>
            <person name="Martin F.M."/>
            <person name="Grigoriev I.V."/>
            <person name="Hibbett D.S."/>
        </authorList>
    </citation>
    <scope>NUCLEOTIDE SEQUENCE [LARGE SCALE GENOMIC DNA]</scope>
    <source>
        <strain evidence="1 2">CBS 109695</strain>
    </source>
</reference>
<dbReference type="AlphaFoldDB" id="A0A166JWT3"/>
<gene>
    <name evidence="1" type="ORF">FIBSPDRAFT_891228</name>
</gene>
<proteinExistence type="predicted"/>